<feature type="site" description="Important for activity" evidence="6">
    <location>
        <position position="6"/>
    </location>
</feature>
<dbReference type="InterPro" id="IPR043129">
    <property type="entry name" value="ATPase_NBD"/>
</dbReference>
<evidence type="ECO:0000256" key="1">
    <source>
        <dbReference type="ARBA" id="ARBA00009156"/>
    </source>
</evidence>
<feature type="active site" description="Proton acceptor" evidence="6">
    <location>
        <position position="233"/>
    </location>
</feature>
<keyword evidence="11" id="KW-1185">Reference proteome</keyword>
<evidence type="ECO:0000259" key="9">
    <source>
        <dbReference type="Pfam" id="PF02782"/>
    </source>
</evidence>
<evidence type="ECO:0000256" key="4">
    <source>
        <dbReference type="ARBA" id="ARBA00022777"/>
    </source>
</evidence>
<dbReference type="EMBL" id="JBHUEN010000043">
    <property type="protein sequence ID" value="MFD1883144.1"/>
    <property type="molecule type" value="Genomic_DNA"/>
</dbReference>
<keyword evidence="6 7" id="KW-0119">Carbohydrate metabolism</keyword>
<comment type="catalytic activity">
    <reaction evidence="6 7">
        <text>D-xylulose + ATP = D-xylulose 5-phosphate + ADP + H(+)</text>
        <dbReference type="Rhea" id="RHEA:10964"/>
        <dbReference type="ChEBI" id="CHEBI:15378"/>
        <dbReference type="ChEBI" id="CHEBI:17140"/>
        <dbReference type="ChEBI" id="CHEBI:30616"/>
        <dbReference type="ChEBI" id="CHEBI:57737"/>
        <dbReference type="ChEBI" id="CHEBI:456216"/>
        <dbReference type="EC" id="2.7.1.17"/>
    </reaction>
</comment>
<dbReference type="RefSeq" id="WP_379144221.1">
    <property type="nucleotide sequence ID" value="NZ_JBHUEN010000043.1"/>
</dbReference>
<evidence type="ECO:0000256" key="2">
    <source>
        <dbReference type="ARBA" id="ARBA00022679"/>
    </source>
</evidence>
<evidence type="ECO:0000259" key="8">
    <source>
        <dbReference type="Pfam" id="PF00370"/>
    </source>
</evidence>
<dbReference type="InterPro" id="IPR000577">
    <property type="entry name" value="Carb_kinase_FGGY"/>
</dbReference>
<dbReference type="PIRSF" id="PIRSF000538">
    <property type="entry name" value="GlpK"/>
    <property type="match status" value="1"/>
</dbReference>
<keyword evidence="6 7" id="KW-0859">Xylose metabolism</keyword>
<dbReference type="EC" id="2.7.1.17" evidence="6 7"/>
<name>A0ABW4RBS6_9RHOB</name>
<evidence type="ECO:0000256" key="3">
    <source>
        <dbReference type="ARBA" id="ARBA00022741"/>
    </source>
</evidence>
<evidence type="ECO:0000256" key="7">
    <source>
        <dbReference type="RuleBase" id="RU364073"/>
    </source>
</evidence>
<dbReference type="CDD" id="cd07808">
    <property type="entry name" value="ASKHA_NBD_FGGY_EcXK-like"/>
    <property type="match status" value="1"/>
</dbReference>
<dbReference type="Gene3D" id="3.30.420.40">
    <property type="match status" value="2"/>
</dbReference>
<keyword evidence="2 6" id="KW-0808">Transferase</keyword>
<comment type="function">
    <text evidence="6">Catalyzes the phosphorylation of D-xylulose to D-xylulose 5-phosphate.</text>
</comment>
<dbReference type="Pfam" id="PF00370">
    <property type="entry name" value="FGGY_N"/>
    <property type="match status" value="1"/>
</dbReference>
<dbReference type="PANTHER" id="PTHR43095:SF6">
    <property type="entry name" value="XYLULOSE KINASE"/>
    <property type="match status" value="1"/>
</dbReference>
<dbReference type="GO" id="GO:0004856">
    <property type="term" value="F:D-xylulokinase activity"/>
    <property type="evidence" value="ECO:0007669"/>
    <property type="project" value="UniProtKB-EC"/>
</dbReference>
<feature type="domain" description="Carbohydrate kinase FGGY C-terminal" evidence="9">
    <location>
        <begin position="250"/>
        <end position="438"/>
    </location>
</feature>
<evidence type="ECO:0000256" key="5">
    <source>
        <dbReference type="ARBA" id="ARBA00022840"/>
    </source>
</evidence>
<dbReference type="SUPFAM" id="SSF53067">
    <property type="entry name" value="Actin-like ATPase domain"/>
    <property type="match status" value="2"/>
</dbReference>
<feature type="binding site" evidence="6">
    <location>
        <begin position="77"/>
        <end position="78"/>
    </location>
    <ligand>
        <name>substrate</name>
    </ligand>
</feature>
<dbReference type="Proteomes" id="UP001597213">
    <property type="component" value="Unassembled WGS sequence"/>
</dbReference>
<accession>A0ABW4RBS6</accession>
<proteinExistence type="inferred from homology"/>
<evidence type="ECO:0000256" key="6">
    <source>
        <dbReference type="HAMAP-Rule" id="MF_02220"/>
    </source>
</evidence>
<protein>
    <recommendedName>
        <fullName evidence="6 7">Xylulose kinase</fullName>
        <shortName evidence="6 7">Xylulokinase</shortName>
        <ecNumber evidence="6 7">2.7.1.17</ecNumber>
    </recommendedName>
</protein>
<keyword evidence="4 6" id="KW-0418">Kinase</keyword>
<dbReference type="InterPro" id="IPR018485">
    <property type="entry name" value="FGGY_C"/>
</dbReference>
<dbReference type="PANTHER" id="PTHR43095">
    <property type="entry name" value="SUGAR KINASE"/>
    <property type="match status" value="1"/>
</dbReference>
<reference evidence="11" key="1">
    <citation type="journal article" date="2019" name="Int. J. Syst. Evol. Microbiol.">
        <title>The Global Catalogue of Microorganisms (GCM) 10K type strain sequencing project: providing services to taxonomists for standard genome sequencing and annotation.</title>
        <authorList>
            <consortium name="The Broad Institute Genomics Platform"/>
            <consortium name="The Broad Institute Genome Sequencing Center for Infectious Disease"/>
            <person name="Wu L."/>
            <person name="Ma J."/>
        </authorList>
    </citation>
    <scope>NUCLEOTIDE SEQUENCE [LARGE SCALE GENOMIC DNA]</scope>
    <source>
        <strain evidence="11">CCUG 56029</strain>
    </source>
</reference>
<comment type="similarity">
    <text evidence="1 6 7">Belongs to the FGGY kinase family.</text>
</comment>
<keyword evidence="5 6" id="KW-0067">ATP-binding</keyword>
<sequence>MFLGIDLGTSGVKAVLIDGDQTVLATGHSGLTVMRPRPGWSEQNPADWIAATEAALDQIAAAHPLTKLRGIGLSGQMHGAVCLDAADQVLRPAILWDDGRAAEQAAALDADPAFRAITGNIVFAGFTAPKLVWMAAHEPEIRARVAKVLLPKDYLRLWLSGEMAGDMSDASGTAWFDPARRDWSDRLLAATGLSRDQMPRLVEGSQPSGRLRAELAGRWGIAGSPVIAGGAGDNAATAIGAGIVGPGTGFVSLGTSGVIFAATDRFLPAPESAVHAFCHALPERWHQMGVMLSASASLEWLAAITGTRPAELTAELTAAPGAGLRPPGAVRFLPYLSGERTPHNDPTARGLLSGLSAATDRAALTQAVLEGVSFGLRDSLEAMRAAGGAVDRLLAMGGGARSDYWLSLLATTLNLPIDRPEGGETGAAFGAARLGMLAVGAADLSALTAPAIAGSFDPDPALVPAFDAAYAEFRADWPLALDRHAVAREGVTGEGITGEGGRAN</sequence>
<comment type="caution">
    <text evidence="10">The sequence shown here is derived from an EMBL/GenBank/DDBJ whole genome shotgun (WGS) entry which is preliminary data.</text>
</comment>
<dbReference type="InterPro" id="IPR050406">
    <property type="entry name" value="FGGY_Carb_Kinase"/>
</dbReference>
<feature type="domain" description="Carbohydrate kinase FGGY N-terminal" evidence="8">
    <location>
        <begin position="1"/>
        <end position="240"/>
    </location>
</feature>
<evidence type="ECO:0000313" key="11">
    <source>
        <dbReference type="Proteomes" id="UP001597213"/>
    </source>
</evidence>
<dbReference type="InterPro" id="IPR006000">
    <property type="entry name" value="Xylulokinase"/>
</dbReference>
<evidence type="ECO:0000313" key="10">
    <source>
        <dbReference type="EMBL" id="MFD1883144.1"/>
    </source>
</evidence>
<dbReference type="InterPro" id="IPR018484">
    <property type="entry name" value="FGGY_N"/>
</dbReference>
<dbReference type="NCBIfam" id="TIGR01312">
    <property type="entry name" value="XylB"/>
    <property type="match status" value="1"/>
</dbReference>
<dbReference type="Pfam" id="PF02782">
    <property type="entry name" value="FGGY_C"/>
    <property type="match status" value="1"/>
</dbReference>
<gene>
    <name evidence="6 7 10" type="primary">xylB</name>
    <name evidence="10" type="ORF">ACFSCT_15600</name>
</gene>
<dbReference type="HAMAP" id="MF_02220">
    <property type="entry name" value="XylB"/>
    <property type="match status" value="1"/>
</dbReference>
<organism evidence="10 11">
    <name type="scientific">Paracoccus pacificus</name>
    <dbReference type="NCBI Taxonomy" id="1463598"/>
    <lineage>
        <taxon>Bacteria</taxon>
        <taxon>Pseudomonadati</taxon>
        <taxon>Pseudomonadota</taxon>
        <taxon>Alphaproteobacteria</taxon>
        <taxon>Rhodobacterales</taxon>
        <taxon>Paracoccaceae</taxon>
        <taxon>Paracoccus</taxon>
    </lineage>
</organism>
<keyword evidence="3 6" id="KW-0547">Nucleotide-binding</keyword>